<name>A0ABU1ZVU8_9CORY</name>
<organism evidence="3 4">
    <name type="scientific">Corynebacterium guangdongense</name>
    <dbReference type="NCBI Taxonomy" id="1783348"/>
    <lineage>
        <taxon>Bacteria</taxon>
        <taxon>Bacillati</taxon>
        <taxon>Actinomycetota</taxon>
        <taxon>Actinomycetes</taxon>
        <taxon>Mycobacteriales</taxon>
        <taxon>Corynebacteriaceae</taxon>
        <taxon>Corynebacterium</taxon>
    </lineage>
</organism>
<dbReference type="Pfam" id="PF13669">
    <property type="entry name" value="Glyoxalase_4"/>
    <property type="match status" value="1"/>
</dbReference>
<dbReference type="RefSeq" id="WP_290198038.1">
    <property type="nucleotide sequence ID" value="NZ_CP047654.1"/>
</dbReference>
<evidence type="ECO:0000259" key="2">
    <source>
        <dbReference type="PROSITE" id="PS51819"/>
    </source>
</evidence>
<dbReference type="InterPro" id="IPR029068">
    <property type="entry name" value="Glyas_Bleomycin-R_OHBP_Dase"/>
</dbReference>
<reference evidence="3" key="1">
    <citation type="submission" date="2023-07" db="EMBL/GenBank/DDBJ databases">
        <title>Sequencing the genomes of 1000 actinobacteria strains.</title>
        <authorList>
            <person name="Klenk H.-P."/>
        </authorList>
    </citation>
    <scope>NUCLEOTIDE SEQUENCE</scope>
    <source>
        <strain evidence="3">DSM 107476</strain>
    </source>
</reference>
<dbReference type="PANTHER" id="PTHR43048">
    <property type="entry name" value="METHYLMALONYL-COA EPIMERASE"/>
    <property type="match status" value="1"/>
</dbReference>
<dbReference type="InterPro" id="IPR037523">
    <property type="entry name" value="VOC_core"/>
</dbReference>
<keyword evidence="4" id="KW-1185">Reference proteome</keyword>
<dbReference type="Proteomes" id="UP001180840">
    <property type="component" value="Unassembled WGS sequence"/>
</dbReference>
<proteinExistence type="predicted"/>
<evidence type="ECO:0000256" key="1">
    <source>
        <dbReference type="ARBA" id="ARBA00022723"/>
    </source>
</evidence>
<dbReference type="InterPro" id="IPR051785">
    <property type="entry name" value="MMCE/EMCE_epimerase"/>
</dbReference>
<sequence>MQPSPLNILRGVDHFAVTVPDIEEAHEFLVGLLGAQLEYTMTGGEGEENWDARQRSLPPGVDIKEVRMYLLGQGPKIQVFEFKGGERRQEMPKNCDVGGIHIALYVNDIEGAVEHLKHNGVEVIGEPLSGTGPIEGQRWVYFMSPWGQMFELVSFPDGRAFEYGKAYTHGRR</sequence>
<evidence type="ECO:0000313" key="4">
    <source>
        <dbReference type="Proteomes" id="UP001180840"/>
    </source>
</evidence>
<gene>
    <name evidence="3" type="ORF">J2S39_000740</name>
</gene>
<dbReference type="Gene3D" id="3.10.180.10">
    <property type="entry name" value="2,3-Dihydroxybiphenyl 1,2-Dioxygenase, domain 1"/>
    <property type="match status" value="1"/>
</dbReference>
<keyword evidence="1" id="KW-0479">Metal-binding</keyword>
<dbReference type="EMBL" id="JAVDXZ010000001">
    <property type="protein sequence ID" value="MDR7329064.1"/>
    <property type="molecule type" value="Genomic_DNA"/>
</dbReference>
<dbReference type="PROSITE" id="PS51819">
    <property type="entry name" value="VOC"/>
    <property type="match status" value="1"/>
</dbReference>
<evidence type="ECO:0000313" key="3">
    <source>
        <dbReference type="EMBL" id="MDR7329064.1"/>
    </source>
</evidence>
<comment type="caution">
    <text evidence="3">The sequence shown here is derived from an EMBL/GenBank/DDBJ whole genome shotgun (WGS) entry which is preliminary data.</text>
</comment>
<accession>A0ABU1ZVU8</accession>
<dbReference type="SUPFAM" id="SSF54593">
    <property type="entry name" value="Glyoxalase/Bleomycin resistance protein/Dihydroxybiphenyl dioxygenase"/>
    <property type="match status" value="1"/>
</dbReference>
<dbReference type="PANTHER" id="PTHR43048:SF6">
    <property type="entry name" value="BLR8189 PROTEIN"/>
    <property type="match status" value="1"/>
</dbReference>
<feature type="domain" description="VOC" evidence="2">
    <location>
        <begin position="11"/>
        <end position="155"/>
    </location>
</feature>
<protein>
    <submittedName>
        <fullName evidence="3">Glyoxylase I family protein</fullName>
    </submittedName>
</protein>